<dbReference type="SUPFAM" id="SSF49503">
    <property type="entry name" value="Cupredoxins"/>
    <property type="match status" value="1"/>
</dbReference>
<evidence type="ECO:0008006" key="4">
    <source>
        <dbReference type="Google" id="ProtNLM"/>
    </source>
</evidence>
<comment type="caution">
    <text evidence="2">The sequence shown here is derived from an EMBL/GenBank/DDBJ whole genome shotgun (WGS) entry which is preliminary data.</text>
</comment>
<dbReference type="AlphaFoldDB" id="A0A916T0Q5"/>
<dbReference type="Proteomes" id="UP000636793">
    <property type="component" value="Unassembled WGS sequence"/>
</dbReference>
<feature type="signal peptide" evidence="1">
    <location>
        <begin position="1"/>
        <end position="28"/>
    </location>
</feature>
<evidence type="ECO:0000313" key="2">
    <source>
        <dbReference type="EMBL" id="GGB25231.1"/>
    </source>
</evidence>
<dbReference type="Gene3D" id="2.60.40.420">
    <property type="entry name" value="Cupredoxins - blue copper proteins"/>
    <property type="match status" value="1"/>
</dbReference>
<dbReference type="RefSeq" id="WP_188836257.1">
    <property type="nucleotide sequence ID" value="NZ_BMHI01000002.1"/>
</dbReference>
<reference evidence="2" key="2">
    <citation type="submission" date="2020-09" db="EMBL/GenBank/DDBJ databases">
        <authorList>
            <person name="Sun Q."/>
            <person name="Zhou Y."/>
        </authorList>
    </citation>
    <scope>NUCLEOTIDE SEQUENCE</scope>
    <source>
        <strain evidence="2">CGMCC 1.15085</strain>
    </source>
</reference>
<feature type="chain" id="PRO_5036826842" description="Copper chaperone PCu(A)C" evidence="1">
    <location>
        <begin position="29"/>
        <end position="287"/>
    </location>
</feature>
<keyword evidence="3" id="KW-1185">Reference proteome</keyword>
<protein>
    <recommendedName>
        <fullName evidence="4">Copper chaperone PCu(A)C</fullName>
    </recommendedName>
</protein>
<keyword evidence="1" id="KW-0732">Signal</keyword>
<proteinExistence type="predicted"/>
<evidence type="ECO:0000313" key="3">
    <source>
        <dbReference type="Proteomes" id="UP000636793"/>
    </source>
</evidence>
<evidence type="ECO:0000256" key="1">
    <source>
        <dbReference type="SAM" id="SignalP"/>
    </source>
</evidence>
<sequence>MTHRTGRSLAALAAAGLTIALTAGTSSADPIAPAAPVANSITITSTGDNYLLHGGIRPGTATVRWVNADDEMHMMAFARLKPGVTLDKIRAALAQGEENAYPLLADGPDMAYGGPGMVTAGQGETVTMTHLRAGAYVLVCFMMEPDGTPHWAEGMVRILQVRGAAETEAPATAGTITVDDDGINLPAGFTGHGTYAVVDTGTAPHSFSLARLDQGTSLLDFADSVGMASGMGTQPSGGALVSGIDSLNPGQTAYVTLDLAAGHYGYLSPWDMEGPALPPQSGEVTIP</sequence>
<organism evidence="2 3">
    <name type="scientific">Flexivirga endophytica</name>
    <dbReference type="NCBI Taxonomy" id="1849103"/>
    <lineage>
        <taxon>Bacteria</taxon>
        <taxon>Bacillati</taxon>
        <taxon>Actinomycetota</taxon>
        <taxon>Actinomycetes</taxon>
        <taxon>Micrococcales</taxon>
        <taxon>Dermacoccaceae</taxon>
        <taxon>Flexivirga</taxon>
    </lineage>
</organism>
<name>A0A916T0Q5_9MICO</name>
<gene>
    <name evidence="2" type="ORF">GCM10011492_14080</name>
</gene>
<dbReference type="EMBL" id="BMHI01000002">
    <property type="protein sequence ID" value="GGB25231.1"/>
    <property type="molecule type" value="Genomic_DNA"/>
</dbReference>
<reference evidence="2" key="1">
    <citation type="journal article" date="2014" name="Int. J. Syst. Evol. Microbiol.">
        <title>Complete genome sequence of Corynebacterium casei LMG S-19264T (=DSM 44701T), isolated from a smear-ripened cheese.</title>
        <authorList>
            <consortium name="US DOE Joint Genome Institute (JGI-PGF)"/>
            <person name="Walter F."/>
            <person name="Albersmeier A."/>
            <person name="Kalinowski J."/>
            <person name="Ruckert C."/>
        </authorList>
    </citation>
    <scope>NUCLEOTIDE SEQUENCE</scope>
    <source>
        <strain evidence="2">CGMCC 1.15085</strain>
    </source>
</reference>
<dbReference type="InterPro" id="IPR008972">
    <property type="entry name" value="Cupredoxin"/>
</dbReference>
<accession>A0A916T0Q5</accession>